<dbReference type="Gene3D" id="3.40.220.10">
    <property type="entry name" value="Leucine Aminopeptidase, subunit E, domain 1"/>
    <property type="match status" value="1"/>
</dbReference>
<dbReference type="AlphaFoldDB" id="A0A6G0IJT0"/>
<reference evidence="2 3" key="1">
    <citation type="submission" date="2019-07" db="EMBL/GenBank/DDBJ databases">
        <title>Chromosome genome assembly for large yellow croaker.</title>
        <authorList>
            <person name="Xiao S."/>
        </authorList>
    </citation>
    <scope>NUCLEOTIDE SEQUENCE [LARGE SCALE GENOMIC DNA]</scope>
    <source>
        <strain evidence="2">JMULYC20181020</strain>
        <tissue evidence="2">Muscle</tissue>
    </source>
</reference>
<proteinExistence type="predicted"/>
<keyword evidence="3" id="KW-1185">Reference proteome</keyword>
<dbReference type="InterPro" id="IPR043472">
    <property type="entry name" value="Macro_dom-like"/>
</dbReference>
<feature type="region of interest" description="Disordered" evidence="1">
    <location>
        <begin position="267"/>
        <end position="306"/>
    </location>
</feature>
<dbReference type="SUPFAM" id="SSF52949">
    <property type="entry name" value="Macro domain-like"/>
    <property type="match status" value="1"/>
</dbReference>
<accession>A0A6G0IJT0</accession>
<gene>
    <name evidence="2" type="ORF">D5F01_LYC11074</name>
</gene>
<evidence type="ECO:0000313" key="3">
    <source>
        <dbReference type="Proteomes" id="UP000424527"/>
    </source>
</evidence>
<comment type="caution">
    <text evidence="2">The sequence shown here is derived from an EMBL/GenBank/DDBJ whole genome shotgun (WGS) entry which is preliminary data.</text>
</comment>
<evidence type="ECO:0000256" key="1">
    <source>
        <dbReference type="SAM" id="MobiDB-lite"/>
    </source>
</evidence>
<dbReference type="Proteomes" id="UP000424527">
    <property type="component" value="Unassembled WGS sequence"/>
</dbReference>
<dbReference type="EMBL" id="REGW02000010">
    <property type="protein sequence ID" value="KAE8291466.1"/>
    <property type="molecule type" value="Genomic_DNA"/>
</dbReference>
<organism evidence="2 3">
    <name type="scientific">Larimichthys crocea</name>
    <name type="common">Large yellow croaker</name>
    <name type="synonym">Pseudosciaena crocea</name>
    <dbReference type="NCBI Taxonomy" id="215358"/>
    <lineage>
        <taxon>Eukaryota</taxon>
        <taxon>Metazoa</taxon>
        <taxon>Chordata</taxon>
        <taxon>Craniata</taxon>
        <taxon>Vertebrata</taxon>
        <taxon>Euteleostomi</taxon>
        <taxon>Actinopterygii</taxon>
        <taxon>Neopterygii</taxon>
        <taxon>Teleostei</taxon>
        <taxon>Neoteleostei</taxon>
        <taxon>Acanthomorphata</taxon>
        <taxon>Eupercaria</taxon>
        <taxon>Sciaenidae</taxon>
        <taxon>Larimichthys</taxon>
    </lineage>
</organism>
<evidence type="ECO:0000313" key="2">
    <source>
        <dbReference type="EMBL" id="KAE8291466.1"/>
    </source>
</evidence>
<feature type="compositionally biased region" description="Basic and acidic residues" evidence="1">
    <location>
        <begin position="279"/>
        <end position="306"/>
    </location>
</feature>
<sequence>MKDHRQNETRTRRRGDDFTPGTGIISEEKKGEGIDHGLTPVENLGLPSTLKRDATPSIKKLIKMSEEQKRHLDMQEKLLLASANYQLQPQTSAPKKRKGKLGVYQWIGSPWQIDGDALLKVALKIYNATFTKNLLGKAGPEYQQEVLQRKKRKPGETDIARQVIMTSGGRLPYYAILHIPIGPYQGAEGFKEYQGEMLDKLVKGLNRAGEMRFRRVVLCIDGLRSNHMPWEQAKGTAIALVKLYMRMPSLWGSIQELVVVTSEDQDQDRKRRVLASTRMGDEAERLPKLRATSEPRIKLTSLPRDE</sequence>
<feature type="region of interest" description="Disordered" evidence="1">
    <location>
        <begin position="1"/>
        <end position="50"/>
    </location>
</feature>
<protein>
    <submittedName>
        <fullName evidence="2">Uncharacterized protein</fullName>
    </submittedName>
</protein>
<feature type="compositionally biased region" description="Basic and acidic residues" evidence="1">
    <location>
        <begin position="26"/>
        <end position="35"/>
    </location>
</feature>
<name>A0A6G0IJT0_LARCR</name>
<feature type="compositionally biased region" description="Basic and acidic residues" evidence="1">
    <location>
        <begin position="1"/>
        <end position="17"/>
    </location>
</feature>